<keyword evidence="1" id="KW-0472">Membrane</keyword>
<dbReference type="Pfam" id="PF00060">
    <property type="entry name" value="Lig_chan"/>
    <property type="match status" value="1"/>
</dbReference>
<dbReference type="EMBL" id="BPVZ01000038">
    <property type="protein sequence ID" value="GKV13330.1"/>
    <property type="molecule type" value="Genomic_DNA"/>
</dbReference>
<gene>
    <name evidence="3" type="ORF">SLEP1_g24355</name>
</gene>
<feature type="domain" description="Ionotropic glutamate receptor C-terminal" evidence="2">
    <location>
        <begin position="1"/>
        <end position="53"/>
    </location>
</feature>
<accession>A0AAV5JSK8</accession>
<reference evidence="3 4" key="1">
    <citation type="journal article" date="2021" name="Commun. Biol.">
        <title>The genome of Shorea leprosula (Dipterocarpaceae) highlights the ecological relevance of drought in aseasonal tropical rainforests.</title>
        <authorList>
            <person name="Ng K.K.S."/>
            <person name="Kobayashi M.J."/>
            <person name="Fawcett J.A."/>
            <person name="Hatakeyama M."/>
            <person name="Paape T."/>
            <person name="Ng C.H."/>
            <person name="Ang C.C."/>
            <person name="Tnah L.H."/>
            <person name="Lee C.T."/>
            <person name="Nishiyama T."/>
            <person name="Sese J."/>
            <person name="O'Brien M.J."/>
            <person name="Copetti D."/>
            <person name="Mohd Noor M.I."/>
            <person name="Ong R.C."/>
            <person name="Putra M."/>
            <person name="Sireger I.Z."/>
            <person name="Indrioko S."/>
            <person name="Kosugi Y."/>
            <person name="Izuno A."/>
            <person name="Isagi Y."/>
            <person name="Lee S.L."/>
            <person name="Shimizu K.K."/>
        </authorList>
    </citation>
    <scope>NUCLEOTIDE SEQUENCE [LARGE SCALE GENOMIC DNA]</scope>
    <source>
        <strain evidence="3">214</strain>
    </source>
</reference>
<evidence type="ECO:0000256" key="1">
    <source>
        <dbReference type="SAM" id="Phobius"/>
    </source>
</evidence>
<name>A0AAV5JSK8_9ROSI</name>
<organism evidence="3 4">
    <name type="scientific">Rubroshorea leprosula</name>
    <dbReference type="NCBI Taxonomy" id="152421"/>
    <lineage>
        <taxon>Eukaryota</taxon>
        <taxon>Viridiplantae</taxon>
        <taxon>Streptophyta</taxon>
        <taxon>Embryophyta</taxon>
        <taxon>Tracheophyta</taxon>
        <taxon>Spermatophyta</taxon>
        <taxon>Magnoliopsida</taxon>
        <taxon>eudicotyledons</taxon>
        <taxon>Gunneridae</taxon>
        <taxon>Pentapetalae</taxon>
        <taxon>rosids</taxon>
        <taxon>malvids</taxon>
        <taxon>Malvales</taxon>
        <taxon>Dipterocarpaceae</taxon>
        <taxon>Rubroshorea</taxon>
    </lineage>
</organism>
<dbReference type="GO" id="GO:0015276">
    <property type="term" value="F:ligand-gated monoatomic ion channel activity"/>
    <property type="evidence" value="ECO:0007669"/>
    <property type="project" value="InterPro"/>
</dbReference>
<evidence type="ECO:0000313" key="4">
    <source>
        <dbReference type="Proteomes" id="UP001054252"/>
    </source>
</evidence>
<keyword evidence="4" id="KW-1185">Reference proteome</keyword>
<dbReference type="AlphaFoldDB" id="A0AAV5JSK8"/>
<comment type="caution">
    <text evidence="3">The sequence shown here is derived from an EMBL/GenBank/DDBJ whole genome shotgun (WGS) entry which is preliminary data.</text>
</comment>
<protein>
    <recommendedName>
        <fullName evidence="2">Ionotropic glutamate receptor C-terminal domain-containing protein</fullName>
    </recommendedName>
</protein>
<dbReference type="Proteomes" id="UP001054252">
    <property type="component" value="Unassembled WGS sequence"/>
</dbReference>
<feature type="transmembrane region" description="Helical" evidence="1">
    <location>
        <begin position="6"/>
        <end position="23"/>
    </location>
</feature>
<evidence type="ECO:0000259" key="2">
    <source>
        <dbReference type="Pfam" id="PF00060"/>
    </source>
</evidence>
<keyword evidence="1" id="KW-1133">Transmembrane helix</keyword>
<keyword evidence="1" id="KW-0812">Transmembrane</keyword>
<proteinExistence type="predicted"/>
<dbReference type="GO" id="GO:0016020">
    <property type="term" value="C:membrane"/>
    <property type="evidence" value="ECO:0007669"/>
    <property type="project" value="InterPro"/>
</dbReference>
<evidence type="ECO:0000313" key="3">
    <source>
        <dbReference type="EMBL" id="GKV13330.1"/>
    </source>
</evidence>
<dbReference type="InterPro" id="IPR001320">
    <property type="entry name" value="Iontro_rcpt_C"/>
</dbReference>
<sequence>MWGVTASAFVVIAVVIWILEHRVNDAFRGPPKRQLITMFLFSFSTLFKKNRKENIGFLTYVNSFLSSLLSRNY</sequence>